<dbReference type="OrthoDB" id="5138090at2759"/>
<organism evidence="2 3">
    <name type="scientific">Metarhizium brunneum</name>
    <dbReference type="NCBI Taxonomy" id="500148"/>
    <lineage>
        <taxon>Eukaryota</taxon>
        <taxon>Fungi</taxon>
        <taxon>Dikarya</taxon>
        <taxon>Ascomycota</taxon>
        <taxon>Pezizomycotina</taxon>
        <taxon>Sordariomycetes</taxon>
        <taxon>Hypocreomycetidae</taxon>
        <taxon>Hypocreales</taxon>
        <taxon>Clavicipitaceae</taxon>
        <taxon>Metarhizium</taxon>
    </lineage>
</organism>
<evidence type="ECO:0000256" key="1">
    <source>
        <dbReference type="SAM" id="Phobius"/>
    </source>
</evidence>
<dbReference type="EMBL" id="CP058932">
    <property type="protein sequence ID" value="QLI63704.1"/>
    <property type="molecule type" value="Genomic_DNA"/>
</dbReference>
<gene>
    <name evidence="2" type="ORF">G6M90_00g017780</name>
</gene>
<dbReference type="GeneID" id="26238198"/>
<accession>A0A7D5YRI5</accession>
<keyword evidence="1" id="KW-0812">Transmembrane</keyword>
<feature type="transmembrane region" description="Helical" evidence="1">
    <location>
        <begin position="32"/>
        <end position="48"/>
    </location>
</feature>
<sequence length="641" mass="73389">MRLHPTDDLDGSSDRRPTLSARLRLSKSHRRLVIILVILFLLLPKYVFNIARVTKVKEHPASNPGLSPEANPAPILASVAAGDSIASHYLPNAVLHAERKALVSSNGKWRVHLTDDSELILETDRDGTWSPVWWTNSRRYRRKDSAPETSYMTIDAGGAVQILARTMDGDRHAATDRRWDSVLSGRCLPVEGDAMLLAAPGPQSLALDNHGRLLVFDGESKLACLLYDDTFDQSPTLHQTVNLTIAEEEQPDPEQNRWPMFKNSDKLSSLQLRAMLEADLAKTNESLKLSRKQLETVFNTAIVLPSFHGHFEFCIKFLRSMIRHCVDCHLWQINLVLVSEDVEQFSEELFGAGKESIGYYLPGLRIIEYESLPFDYYSPEMDVASITKSMDKFLLQNFKKMYGCLATGRRYCFILDSEGIMLRTTRLADIVREFLDQPFAIHTPESRNGSSHPIGWSTPCADMLRVDNFSSAGWLLEYYMWVFDSRVYAEIARIYAQSWPQLEGNPQEVFFEVCYFAYIWAEKGPVQGPAYRFITSKQLLGQRLWNLMWPRYVYETGADPNERVNGLSIIEDVREWLARFPNLLIPVAEAWERNHMRLFKAGQDWWQAMAFLSVAKSVRMCVSEQPRDLYEAAIWGHFNLE</sequence>
<dbReference type="AlphaFoldDB" id="A0A7D5YRI5"/>
<proteinExistence type="predicted"/>
<keyword evidence="1" id="KW-1133">Transmembrane helix</keyword>
<keyword evidence="3" id="KW-1185">Reference proteome</keyword>
<dbReference type="RefSeq" id="XP_014548754.1">
    <property type="nucleotide sequence ID" value="XM_014693268.1"/>
</dbReference>
<reference evidence="2 3" key="1">
    <citation type="submission" date="2020-07" db="EMBL/GenBank/DDBJ databases">
        <title>Telomere length de novo assembly of all 7 chromosomes of the fungus, Metarhizium brunneum, using a novel assembly pipeline.</title>
        <authorList>
            <person name="Saud z."/>
            <person name="Kortsinoglou A."/>
            <person name="Kouvelis V.N."/>
            <person name="Butt T.M."/>
        </authorList>
    </citation>
    <scope>NUCLEOTIDE SEQUENCE [LARGE SCALE GENOMIC DNA]</scope>
    <source>
        <strain evidence="2 3">4556</strain>
    </source>
</reference>
<protein>
    <submittedName>
        <fullName evidence="2">Uncharacterized protein</fullName>
    </submittedName>
</protein>
<evidence type="ECO:0000313" key="2">
    <source>
        <dbReference type="EMBL" id="QLI63704.1"/>
    </source>
</evidence>
<keyword evidence="1" id="KW-0472">Membrane</keyword>
<name>A0A7D5YRI5_9HYPO</name>
<evidence type="ECO:0000313" key="3">
    <source>
        <dbReference type="Proteomes" id="UP000510686"/>
    </source>
</evidence>
<dbReference type="Proteomes" id="UP000510686">
    <property type="component" value="Chromosome 1"/>
</dbReference>
<dbReference type="KEGG" id="mbrn:26238198"/>